<comment type="caution">
    <text evidence="2">The sequence shown here is derived from an EMBL/GenBank/DDBJ whole genome shotgun (WGS) entry which is preliminary data.</text>
</comment>
<protein>
    <submittedName>
        <fullName evidence="2">Uncharacterized protein</fullName>
    </submittedName>
</protein>
<feature type="compositionally biased region" description="Basic and acidic residues" evidence="1">
    <location>
        <begin position="42"/>
        <end position="55"/>
    </location>
</feature>
<evidence type="ECO:0000313" key="2">
    <source>
        <dbReference type="EMBL" id="GFN86647.1"/>
    </source>
</evidence>
<dbReference type="AlphaFoldDB" id="A0AAV3YWN5"/>
<proteinExistence type="predicted"/>
<reference evidence="2 3" key="1">
    <citation type="journal article" date="2021" name="Elife">
        <title>Chloroplast acquisition without the gene transfer in kleptoplastic sea slugs, Plakobranchus ocellatus.</title>
        <authorList>
            <person name="Maeda T."/>
            <person name="Takahashi S."/>
            <person name="Yoshida T."/>
            <person name="Shimamura S."/>
            <person name="Takaki Y."/>
            <person name="Nagai Y."/>
            <person name="Toyoda A."/>
            <person name="Suzuki Y."/>
            <person name="Arimoto A."/>
            <person name="Ishii H."/>
            <person name="Satoh N."/>
            <person name="Nishiyama T."/>
            <person name="Hasebe M."/>
            <person name="Maruyama T."/>
            <person name="Minagawa J."/>
            <person name="Obokata J."/>
            <person name="Shigenobu S."/>
        </authorList>
    </citation>
    <scope>NUCLEOTIDE SEQUENCE [LARGE SCALE GENOMIC DNA]</scope>
</reference>
<evidence type="ECO:0000313" key="3">
    <source>
        <dbReference type="Proteomes" id="UP000735302"/>
    </source>
</evidence>
<dbReference type="Proteomes" id="UP000735302">
    <property type="component" value="Unassembled WGS sequence"/>
</dbReference>
<gene>
    <name evidence="2" type="ORF">PoB_001315300</name>
</gene>
<organism evidence="2 3">
    <name type="scientific">Plakobranchus ocellatus</name>
    <dbReference type="NCBI Taxonomy" id="259542"/>
    <lineage>
        <taxon>Eukaryota</taxon>
        <taxon>Metazoa</taxon>
        <taxon>Spiralia</taxon>
        <taxon>Lophotrochozoa</taxon>
        <taxon>Mollusca</taxon>
        <taxon>Gastropoda</taxon>
        <taxon>Heterobranchia</taxon>
        <taxon>Euthyneura</taxon>
        <taxon>Panpulmonata</taxon>
        <taxon>Sacoglossa</taxon>
        <taxon>Placobranchoidea</taxon>
        <taxon>Plakobranchidae</taxon>
        <taxon>Plakobranchus</taxon>
    </lineage>
</organism>
<evidence type="ECO:0000256" key="1">
    <source>
        <dbReference type="SAM" id="MobiDB-lite"/>
    </source>
</evidence>
<feature type="region of interest" description="Disordered" evidence="1">
    <location>
        <begin position="34"/>
        <end position="81"/>
    </location>
</feature>
<dbReference type="EMBL" id="BLXT01001552">
    <property type="protein sequence ID" value="GFN86647.1"/>
    <property type="molecule type" value="Genomic_DNA"/>
</dbReference>
<accession>A0AAV3YWN5</accession>
<keyword evidence="3" id="KW-1185">Reference proteome</keyword>
<name>A0AAV3YWN5_9GAST</name>
<sequence length="81" mass="8750">MCQHTPAEDVDNFEKLRSSSVFFDLSKLRRAESLATAPPTLQKRDGAGGREVELRGRRKGSGGEEGVGGGGRGEDEEDDDE</sequence>